<name>A0A1V8SXQ2_9PEZI</name>
<feature type="compositionally biased region" description="Polar residues" evidence="1">
    <location>
        <begin position="135"/>
        <end position="157"/>
    </location>
</feature>
<evidence type="ECO:0000313" key="2">
    <source>
        <dbReference type="EMBL" id="OQO03854.1"/>
    </source>
</evidence>
<dbReference type="InParanoid" id="A0A1V8SXQ2"/>
<comment type="caution">
    <text evidence="2">The sequence shown here is derived from an EMBL/GenBank/DDBJ whole genome shotgun (WGS) entry which is preliminary data.</text>
</comment>
<organism evidence="2 3">
    <name type="scientific">Cryoendolithus antarcticus</name>
    <dbReference type="NCBI Taxonomy" id="1507870"/>
    <lineage>
        <taxon>Eukaryota</taxon>
        <taxon>Fungi</taxon>
        <taxon>Dikarya</taxon>
        <taxon>Ascomycota</taxon>
        <taxon>Pezizomycotina</taxon>
        <taxon>Dothideomycetes</taxon>
        <taxon>Dothideomycetidae</taxon>
        <taxon>Cladosporiales</taxon>
        <taxon>Cladosporiaceae</taxon>
        <taxon>Cryoendolithus</taxon>
    </lineage>
</organism>
<dbReference type="AlphaFoldDB" id="A0A1V8SXQ2"/>
<feature type="compositionally biased region" description="Gly residues" evidence="1">
    <location>
        <begin position="188"/>
        <end position="208"/>
    </location>
</feature>
<evidence type="ECO:0000313" key="3">
    <source>
        <dbReference type="Proteomes" id="UP000192596"/>
    </source>
</evidence>
<sequence length="273" mass="30934">MLTEGGKALANLRMRHAATHVIIVEPGRKLRRWLTQNFIVLYMSGMGRTAAVCDADEEETVHFGERVWRLEMKEDSCIELDERLSRRSGQRVKGLTYALVGRRLPPNQPFPDKLDKQRIDIVGLQIDSPPERRMVQQTARGPGQNNSRNRPLQSSNQHSHEQGQSEYRKGGNSKQTDNKYDHNAGTRGTQGGSGGYRGGQNHPGGKRQGGFKQRPNEQGNSHGDLFPDYRKRHDRNRRAGGDRRYDDDPHGRQGGMSLVESEMDNEYGKYWGA</sequence>
<accession>A0A1V8SXQ2</accession>
<protein>
    <submittedName>
        <fullName evidence="2">Uncharacterized protein</fullName>
    </submittedName>
</protein>
<feature type="compositionally biased region" description="Basic and acidic residues" evidence="1">
    <location>
        <begin position="158"/>
        <end position="169"/>
    </location>
</feature>
<gene>
    <name evidence="2" type="ORF">B0A48_10495</name>
</gene>
<feature type="compositionally biased region" description="Basic and acidic residues" evidence="1">
    <location>
        <begin position="225"/>
        <end position="251"/>
    </location>
</feature>
<proteinExistence type="predicted"/>
<keyword evidence="3" id="KW-1185">Reference proteome</keyword>
<dbReference type="Proteomes" id="UP000192596">
    <property type="component" value="Unassembled WGS sequence"/>
</dbReference>
<reference evidence="3" key="1">
    <citation type="submission" date="2017-03" db="EMBL/GenBank/DDBJ databases">
        <title>Genomes of endolithic fungi from Antarctica.</title>
        <authorList>
            <person name="Coleine C."/>
            <person name="Masonjones S."/>
            <person name="Stajich J.E."/>
        </authorList>
    </citation>
    <scope>NUCLEOTIDE SEQUENCE [LARGE SCALE GENOMIC DNA]</scope>
    <source>
        <strain evidence="3">CCFEE 5527</strain>
    </source>
</reference>
<evidence type="ECO:0000256" key="1">
    <source>
        <dbReference type="SAM" id="MobiDB-lite"/>
    </source>
</evidence>
<feature type="region of interest" description="Disordered" evidence="1">
    <location>
        <begin position="125"/>
        <end position="273"/>
    </location>
</feature>
<dbReference type="EMBL" id="NAJO01000023">
    <property type="protein sequence ID" value="OQO03854.1"/>
    <property type="molecule type" value="Genomic_DNA"/>
</dbReference>